<evidence type="ECO:0000313" key="1">
    <source>
        <dbReference type="EMBL" id="PNT14118.1"/>
    </source>
</evidence>
<sequence>MRKVFMASYFNVEAIPHPILRLIGSFSQGSHLAGIGDFFSRLNLDCAPPCFPNLSKEEKIMMRSILQGRSIIRVRGVEVMDALDRLLTLLFDVGTLPNPSYQCHMAIIREMAFQTLMMCAHSKSQRVDERRATE</sequence>
<dbReference type="EMBL" id="CM009299">
    <property type="protein sequence ID" value="PNT14118.1"/>
    <property type="molecule type" value="Genomic_DNA"/>
</dbReference>
<dbReference type="AlphaFoldDB" id="B9HXT4"/>
<proteinExistence type="predicted"/>
<dbReference type="Proteomes" id="UP000006729">
    <property type="component" value="Chromosome 10"/>
</dbReference>
<reference evidence="1 2" key="1">
    <citation type="journal article" date="2006" name="Science">
        <title>The genome of black cottonwood, Populus trichocarpa (Torr. &amp; Gray).</title>
        <authorList>
            <person name="Tuskan G.A."/>
            <person name="Difazio S."/>
            <person name="Jansson S."/>
            <person name="Bohlmann J."/>
            <person name="Grigoriev I."/>
            <person name="Hellsten U."/>
            <person name="Putnam N."/>
            <person name="Ralph S."/>
            <person name="Rombauts S."/>
            <person name="Salamov A."/>
            <person name="Schein J."/>
            <person name="Sterck L."/>
            <person name="Aerts A."/>
            <person name="Bhalerao R.R."/>
            <person name="Bhalerao R.P."/>
            <person name="Blaudez D."/>
            <person name="Boerjan W."/>
            <person name="Brun A."/>
            <person name="Brunner A."/>
            <person name="Busov V."/>
            <person name="Campbell M."/>
            <person name="Carlson J."/>
            <person name="Chalot M."/>
            <person name="Chapman J."/>
            <person name="Chen G.L."/>
            <person name="Cooper D."/>
            <person name="Coutinho P.M."/>
            <person name="Couturier J."/>
            <person name="Covert S."/>
            <person name="Cronk Q."/>
            <person name="Cunningham R."/>
            <person name="Davis J."/>
            <person name="Degroeve S."/>
            <person name="Dejardin A."/>
            <person name="Depamphilis C."/>
            <person name="Detter J."/>
            <person name="Dirks B."/>
            <person name="Dubchak I."/>
            <person name="Duplessis S."/>
            <person name="Ehlting J."/>
            <person name="Ellis B."/>
            <person name="Gendler K."/>
            <person name="Goodstein D."/>
            <person name="Gribskov M."/>
            <person name="Grimwood J."/>
            <person name="Groover A."/>
            <person name="Gunter L."/>
            <person name="Hamberger B."/>
            <person name="Heinze B."/>
            <person name="Helariutta Y."/>
            <person name="Henrissat B."/>
            <person name="Holligan D."/>
            <person name="Holt R."/>
            <person name="Huang W."/>
            <person name="Islam-Faridi N."/>
            <person name="Jones S."/>
            <person name="Jones-Rhoades M."/>
            <person name="Jorgensen R."/>
            <person name="Joshi C."/>
            <person name="Kangasjarvi J."/>
            <person name="Karlsson J."/>
            <person name="Kelleher C."/>
            <person name="Kirkpatrick R."/>
            <person name="Kirst M."/>
            <person name="Kohler A."/>
            <person name="Kalluri U."/>
            <person name="Larimer F."/>
            <person name="Leebens-Mack J."/>
            <person name="Leple J.C."/>
            <person name="Locascio P."/>
            <person name="Lou Y."/>
            <person name="Lucas S."/>
            <person name="Martin F."/>
            <person name="Montanini B."/>
            <person name="Napoli C."/>
            <person name="Nelson D.R."/>
            <person name="Nelson C."/>
            <person name="Nieminen K."/>
            <person name="Nilsson O."/>
            <person name="Pereda V."/>
            <person name="Peter G."/>
            <person name="Philippe R."/>
            <person name="Pilate G."/>
            <person name="Poliakov A."/>
            <person name="Razumovskaya J."/>
            <person name="Richardson P."/>
            <person name="Rinaldi C."/>
            <person name="Ritland K."/>
            <person name="Rouze P."/>
            <person name="Ryaboy D."/>
            <person name="Schmutz J."/>
            <person name="Schrader J."/>
            <person name="Segerman B."/>
            <person name="Shin H."/>
            <person name="Siddiqui A."/>
            <person name="Sterky F."/>
            <person name="Terry A."/>
            <person name="Tsai C.J."/>
            <person name="Uberbacher E."/>
            <person name="Unneberg P."/>
            <person name="Vahala J."/>
            <person name="Wall K."/>
            <person name="Wessler S."/>
            <person name="Yang G."/>
            <person name="Yin T."/>
            <person name="Douglas C."/>
            <person name="Marra M."/>
            <person name="Sandberg G."/>
            <person name="Van de Peer Y."/>
            <person name="Rokhsar D."/>
        </authorList>
    </citation>
    <scope>NUCLEOTIDE SEQUENCE [LARGE SCALE GENOMIC DNA]</scope>
    <source>
        <strain evidence="2">cv. Nisqually</strain>
    </source>
</reference>
<evidence type="ECO:0000313" key="2">
    <source>
        <dbReference type="Proteomes" id="UP000006729"/>
    </source>
</evidence>
<name>B9HXT4_POPTR</name>
<keyword evidence="2" id="KW-1185">Reference proteome</keyword>
<accession>B9HXT4</accession>
<gene>
    <name evidence="1" type="ORF">POPTR_010G012300</name>
</gene>
<organism evidence="1 2">
    <name type="scientific">Populus trichocarpa</name>
    <name type="common">Western balsam poplar</name>
    <name type="synonym">Populus balsamifera subsp. trichocarpa</name>
    <dbReference type="NCBI Taxonomy" id="3694"/>
    <lineage>
        <taxon>Eukaryota</taxon>
        <taxon>Viridiplantae</taxon>
        <taxon>Streptophyta</taxon>
        <taxon>Embryophyta</taxon>
        <taxon>Tracheophyta</taxon>
        <taxon>Spermatophyta</taxon>
        <taxon>Magnoliopsida</taxon>
        <taxon>eudicotyledons</taxon>
        <taxon>Gunneridae</taxon>
        <taxon>Pentapetalae</taxon>
        <taxon>rosids</taxon>
        <taxon>fabids</taxon>
        <taxon>Malpighiales</taxon>
        <taxon>Salicaceae</taxon>
        <taxon>Saliceae</taxon>
        <taxon>Populus</taxon>
    </lineage>
</organism>
<dbReference type="HOGENOM" id="CLU_1899754_0_0_1"/>
<dbReference type="InParanoid" id="B9HXT4"/>
<protein>
    <submittedName>
        <fullName evidence="1">Uncharacterized protein</fullName>
    </submittedName>
</protein>